<protein>
    <recommendedName>
        <fullName evidence="5">DUF2933 domain-containing protein</fullName>
    </recommendedName>
</protein>
<dbReference type="RefSeq" id="WP_207654020.1">
    <property type="nucleotide sequence ID" value="NZ_AWQQ01000054.1"/>
</dbReference>
<dbReference type="AlphaFoldDB" id="A0A2C6LIM4"/>
<evidence type="ECO:0000256" key="1">
    <source>
        <dbReference type="SAM" id="MobiDB-lite"/>
    </source>
</evidence>
<keyword evidence="2" id="KW-0812">Transmembrane</keyword>
<evidence type="ECO:0000256" key="2">
    <source>
        <dbReference type="SAM" id="Phobius"/>
    </source>
</evidence>
<keyword evidence="4" id="KW-1185">Reference proteome</keyword>
<dbReference type="InterPro" id="IPR021682">
    <property type="entry name" value="DUF2933"/>
</dbReference>
<proteinExistence type="predicted"/>
<evidence type="ECO:0008006" key="5">
    <source>
        <dbReference type="Google" id="ProtNLM"/>
    </source>
</evidence>
<feature type="region of interest" description="Disordered" evidence="1">
    <location>
        <begin position="27"/>
        <end position="49"/>
    </location>
</feature>
<dbReference type="EMBL" id="AWQQ01000054">
    <property type="protein sequence ID" value="PHJ38360.1"/>
    <property type="molecule type" value="Genomic_DNA"/>
</dbReference>
<organism evidence="3 4">
    <name type="scientific">Desulforamulus profundi</name>
    <dbReference type="NCBI Taxonomy" id="1383067"/>
    <lineage>
        <taxon>Bacteria</taxon>
        <taxon>Bacillati</taxon>
        <taxon>Bacillota</taxon>
        <taxon>Clostridia</taxon>
        <taxon>Eubacteriales</taxon>
        <taxon>Peptococcaceae</taxon>
        <taxon>Desulforamulus</taxon>
    </lineage>
</organism>
<dbReference type="Proteomes" id="UP000222564">
    <property type="component" value="Unassembled WGS sequence"/>
</dbReference>
<keyword evidence="2" id="KW-1133">Transmembrane helix</keyword>
<evidence type="ECO:0000313" key="4">
    <source>
        <dbReference type="Proteomes" id="UP000222564"/>
    </source>
</evidence>
<keyword evidence="2" id="KW-0472">Membrane</keyword>
<dbReference type="Pfam" id="PF11666">
    <property type="entry name" value="DUF2933"/>
    <property type="match status" value="1"/>
</dbReference>
<sequence>MEKFLYIALLLLCPIIHLFMMRGHKHHAHQQNSPAVQGEQPVTKPEQKI</sequence>
<reference evidence="3 4" key="1">
    <citation type="submission" date="2013-09" db="EMBL/GenBank/DDBJ databases">
        <title>Biodegradation of hydrocarbons in the deep terrestrial subsurface : characterization of a microbial consortium composed of two Desulfotomaculum species originating from a deep geological formation.</title>
        <authorList>
            <person name="Aullo T."/>
            <person name="Berlendis S."/>
            <person name="Lascourreges J.-F."/>
            <person name="Dessort D."/>
            <person name="Saint-Laurent S."/>
            <person name="Schraauwers B."/>
            <person name="Mas J."/>
            <person name="Magot M."/>
            <person name="Ranchou-Peyruse A."/>
        </authorList>
    </citation>
    <scope>NUCLEOTIDE SEQUENCE [LARGE SCALE GENOMIC DNA]</scope>
    <source>
        <strain evidence="3 4">Bs107</strain>
    </source>
</reference>
<evidence type="ECO:0000313" key="3">
    <source>
        <dbReference type="EMBL" id="PHJ38360.1"/>
    </source>
</evidence>
<comment type="caution">
    <text evidence="3">The sequence shown here is derived from an EMBL/GenBank/DDBJ whole genome shotgun (WGS) entry which is preliminary data.</text>
</comment>
<gene>
    <name evidence="3" type="ORF">P378_11045</name>
</gene>
<accession>A0A2C6LIM4</accession>
<name>A0A2C6LIM4_9FIRM</name>
<feature type="transmembrane region" description="Helical" evidence="2">
    <location>
        <begin position="6"/>
        <end position="23"/>
    </location>
</feature>